<dbReference type="SUPFAM" id="SSF55729">
    <property type="entry name" value="Acyl-CoA N-acyltransferases (Nat)"/>
    <property type="match status" value="1"/>
</dbReference>
<dbReference type="AlphaFoldDB" id="A0A1B0BZB7"/>
<dbReference type="InterPro" id="IPR011011">
    <property type="entry name" value="Znf_FYVE_PHD"/>
</dbReference>
<dbReference type="SUPFAM" id="SSF57903">
    <property type="entry name" value="FYVE/PHD zinc finger"/>
    <property type="match status" value="1"/>
</dbReference>
<dbReference type="InterPro" id="IPR016181">
    <property type="entry name" value="Acyl_CoA_acyltransferase"/>
</dbReference>
<sequence>MDKIECTYCLSRINDDNYLRCQQCQRDVHIKCLKRASTPGDLFGDVFFDFVCQKCVQLNYDNSPSTLKIANGDSAKAIREKFTRLRMPWLLVIVLTLYNLSIKSKGLSRHHGYFHWRTHIVSFIDKNWNYLFEHGVKKRKNWIGSVSGTLSHNSPRFFTSGQELFKENGWWKLTHANKSPKDIHKLCMPKKKPDNKIMETFNIYLILDEEICRKRQLERMDKRRFDDNCSRTGSNEQDNKRLKPCESDEDSILVVESCSRTIPYMGRKPKKVLKNLNVLEDEIVSKVSQNSLDGSTTVEENAMPLNTVQSNLMDFLAENFADDNLNVFNALPNIAPEPLVETEIKSDILPLLDTDNDDPNLYSDNALIKSEPVDLNGHLYSDFYSHLTAEPKLDNIYNPQQIGELQQQQLLDGLNTDHITRSGDFYTTNSEHTYDAEEENTNTSSMKTVPLAKDDIESRPDSEEERGNSTGSDTEDEAYKPRILQVTNFQQATTEDLNSNKIKEELKIVELPIKKKAEMIEEKAEQNEPLSSCKPSLFTKNPRRNWPWLLDQDKEESEEILTESAENSPRENSQLVPMSVYEESGVLQKLRKIFALEEKCQLHIPCSVRRYYRKLCIREWKREHGKPLFNLDNYLGNTKTNRDQEEKSKIIDRYQLLSLSSTDVRKSFYARIAGSSQNELFESPYTQRILHPFVYRDKKCFPPFLKLMCELKFKVNGIPPKRAPVDYCYVRPNHIAAVNALLQTMFWPGIDMSECLSYPDFSVVALYRKLIIGCGFLVPDVGFNEAYISFMAVRPGWQRSGVATFMLYHLIQTCMTKDITIHVSATNPAVVLYQKFGFKIEEIILDFYEKYLPMDSKHSRNAFFLRLMR</sequence>
<dbReference type="Pfam" id="PF00583">
    <property type="entry name" value="Acetyltransf_1"/>
    <property type="match status" value="1"/>
</dbReference>
<dbReference type="Proteomes" id="UP000092460">
    <property type="component" value="Unassembled WGS sequence"/>
</dbReference>
<reference evidence="7" key="1">
    <citation type="submission" date="2015-01" db="EMBL/GenBank/DDBJ databases">
        <authorList>
            <person name="Aksoy S."/>
            <person name="Warren W."/>
            <person name="Wilson R.K."/>
        </authorList>
    </citation>
    <scope>NUCLEOTIDE SEQUENCE [LARGE SCALE GENOMIC DNA]</scope>
    <source>
        <strain evidence="7">IAEA</strain>
    </source>
</reference>
<evidence type="ECO:0000313" key="7">
    <source>
        <dbReference type="Proteomes" id="UP000092460"/>
    </source>
</evidence>
<evidence type="ECO:0000256" key="4">
    <source>
        <dbReference type="SAM" id="MobiDB-lite"/>
    </source>
</evidence>
<keyword evidence="2" id="KW-0863">Zinc-finger</keyword>
<dbReference type="STRING" id="67801.A0A1B0BZB7"/>
<feature type="compositionally biased region" description="Basic and acidic residues" evidence="4">
    <location>
        <begin position="452"/>
        <end position="467"/>
    </location>
</feature>
<dbReference type="InterPro" id="IPR019786">
    <property type="entry name" value="Zinc_finger_PHD-type_CS"/>
</dbReference>
<dbReference type="Gene3D" id="3.90.980.20">
    <property type="match status" value="1"/>
</dbReference>
<dbReference type="EnsemblMetazoa" id="GPPI044975-RA">
    <property type="protein sequence ID" value="GPPI044975-PA"/>
    <property type="gene ID" value="GPPI044975"/>
</dbReference>
<dbReference type="VEuPathDB" id="VectorBase:GPPI044975"/>
<protein>
    <recommendedName>
        <fullName evidence="5">N-acetyltransferase domain-containing protein</fullName>
    </recommendedName>
</protein>
<organism evidence="6 7">
    <name type="scientific">Glossina palpalis gambiensis</name>
    <dbReference type="NCBI Taxonomy" id="67801"/>
    <lineage>
        <taxon>Eukaryota</taxon>
        <taxon>Metazoa</taxon>
        <taxon>Ecdysozoa</taxon>
        <taxon>Arthropoda</taxon>
        <taxon>Hexapoda</taxon>
        <taxon>Insecta</taxon>
        <taxon>Pterygota</taxon>
        <taxon>Neoptera</taxon>
        <taxon>Endopterygota</taxon>
        <taxon>Diptera</taxon>
        <taxon>Brachycera</taxon>
        <taxon>Muscomorpha</taxon>
        <taxon>Hippoboscoidea</taxon>
        <taxon>Glossinidae</taxon>
        <taxon>Glossina</taxon>
    </lineage>
</organism>
<dbReference type="GO" id="GO:0008270">
    <property type="term" value="F:zinc ion binding"/>
    <property type="evidence" value="ECO:0007669"/>
    <property type="project" value="UniProtKB-KW"/>
</dbReference>
<keyword evidence="3" id="KW-0862">Zinc</keyword>
<dbReference type="EMBL" id="JXJN01023086">
    <property type="status" value="NOT_ANNOTATED_CDS"/>
    <property type="molecule type" value="Genomic_DNA"/>
</dbReference>
<dbReference type="Gene3D" id="3.40.630.30">
    <property type="match status" value="1"/>
</dbReference>
<accession>A0A1B0BZB7</accession>
<feature type="region of interest" description="Disordered" evidence="4">
    <location>
        <begin position="422"/>
        <end position="480"/>
    </location>
</feature>
<evidence type="ECO:0000256" key="1">
    <source>
        <dbReference type="ARBA" id="ARBA00022723"/>
    </source>
</evidence>
<keyword evidence="7" id="KW-1185">Reference proteome</keyword>
<dbReference type="GO" id="GO:0004402">
    <property type="term" value="F:histone acetyltransferase activity"/>
    <property type="evidence" value="ECO:0007669"/>
    <property type="project" value="TreeGrafter"/>
</dbReference>
<reference evidence="6" key="2">
    <citation type="submission" date="2020-05" db="UniProtKB">
        <authorList>
            <consortium name="EnsemblMetazoa"/>
        </authorList>
    </citation>
    <scope>IDENTIFICATION</scope>
    <source>
        <strain evidence="6">IAEA</strain>
    </source>
</reference>
<dbReference type="CDD" id="cd04301">
    <property type="entry name" value="NAT_SF"/>
    <property type="match status" value="1"/>
</dbReference>
<dbReference type="PROSITE" id="PS01359">
    <property type="entry name" value="ZF_PHD_1"/>
    <property type="match status" value="1"/>
</dbReference>
<proteinExistence type="predicted"/>
<dbReference type="InterPro" id="IPR001965">
    <property type="entry name" value="Znf_PHD"/>
</dbReference>
<keyword evidence="1" id="KW-0479">Metal-binding</keyword>
<dbReference type="PANTHER" id="PTHR20916:SF26">
    <property type="entry name" value="CYSTEINE-RICH PROTEIN 2-BINDING PROTEIN"/>
    <property type="match status" value="1"/>
</dbReference>
<evidence type="ECO:0000256" key="2">
    <source>
        <dbReference type="ARBA" id="ARBA00022771"/>
    </source>
</evidence>
<evidence type="ECO:0000313" key="6">
    <source>
        <dbReference type="EnsemblMetazoa" id="GPPI044975-PA"/>
    </source>
</evidence>
<feature type="domain" description="N-acetyltransferase" evidence="5">
    <location>
        <begin position="725"/>
        <end position="869"/>
    </location>
</feature>
<dbReference type="PROSITE" id="PS51186">
    <property type="entry name" value="GNAT"/>
    <property type="match status" value="1"/>
</dbReference>
<name>A0A1B0BZB7_9MUSC</name>
<dbReference type="FunFam" id="3.40.630.30:FF:000013">
    <property type="entry name" value="cysteine-rich protein 2-binding protein-like"/>
    <property type="match status" value="1"/>
</dbReference>
<dbReference type="CDD" id="cd15489">
    <property type="entry name" value="PHD_SF"/>
    <property type="match status" value="1"/>
</dbReference>
<dbReference type="PANTHER" id="PTHR20916">
    <property type="entry name" value="CYSTEINE AND GLYCINE-RICH PROTEIN 2 BINDING PROTEIN"/>
    <property type="match status" value="1"/>
</dbReference>
<evidence type="ECO:0000259" key="5">
    <source>
        <dbReference type="PROSITE" id="PS51186"/>
    </source>
</evidence>
<dbReference type="InterPro" id="IPR000182">
    <property type="entry name" value="GNAT_dom"/>
</dbReference>
<dbReference type="SMART" id="SM00249">
    <property type="entry name" value="PHD"/>
    <property type="match status" value="1"/>
</dbReference>
<evidence type="ECO:0000256" key="3">
    <source>
        <dbReference type="ARBA" id="ARBA00022833"/>
    </source>
</evidence>